<dbReference type="InterPro" id="IPR029035">
    <property type="entry name" value="DHS-like_NAD/FAD-binding_dom"/>
</dbReference>
<dbReference type="HAMAP" id="MF_01659">
    <property type="entry name" value="MenD"/>
    <property type="match status" value="1"/>
</dbReference>
<dbReference type="Pfam" id="PF02776">
    <property type="entry name" value="TPP_enzyme_N"/>
    <property type="match status" value="1"/>
</dbReference>
<keyword evidence="4 7" id="KW-0460">Magnesium</keyword>
<dbReference type="RefSeq" id="WP_390273980.1">
    <property type="nucleotide sequence ID" value="NZ_JBHRSA010000049.1"/>
</dbReference>
<keyword evidence="3 7" id="KW-0479">Metal-binding</keyword>
<name>A0ABV7CY41_9BACI</name>
<protein>
    <recommendedName>
        <fullName evidence="7">2-succinyl-5-enolpyruvyl-6-hydroxy-3-cyclohexene-1-carboxylate synthase</fullName>
        <shortName evidence="7">SEPHCHC synthase</shortName>
        <ecNumber evidence="7">2.2.1.9</ecNumber>
    </recommendedName>
    <alternativeName>
        <fullName evidence="7">Menaquinone biosynthesis protein MenD</fullName>
    </alternativeName>
</protein>
<dbReference type="PANTHER" id="PTHR42916">
    <property type="entry name" value="2-SUCCINYL-5-ENOLPYRUVYL-6-HYDROXY-3-CYCLOHEXENE-1-CARBOXYLATE SYNTHASE"/>
    <property type="match status" value="1"/>
</dbReference>
<gene>
    <name evidence="7 11" type="primary">menD</name>
    <name evidence="11" type="ORF">ACFOGI_14350</name>
</gene>
<dbReference type="InterPro" id="IPR012001">
    <property type="entry name" value="Thiamin_PyroP_enz_TPP-bd_dom"/>
</dbReference>
<sequence length="580" mass="64471">MDHTENLTRYTANFTDELARQGVENAVISPGSRSTPLALMLTEHEAVKEWVILDERSAAFFALGLAKETNSPVALLCTSGTAAANYYPAIVEAHYSRVPLIVLTADRPHELREVGAPQAIEQRDLYGEHVKWFHDMALPEATVSMLHYVRSKAARSVYMAKEGNPGPVHLNFPFREPLMPDFSLKDIWNHPSAARQSAITAEEGGRFLDPSQVEQIMNRLQNKERGIIVCGPQTDESLATSIADLAAAWNIPILADPLSQLRAGKHSKSHVIEAYDAFLRNKEMRASFKPDFILRFGAMPVSKPYLFFVKENGQTDHFIIEHHSGYREPAGINAHFIYADPAQLCDVLVEKELSSDGGWMKQWLRANEVSKKRLTAGEEAELTEGEAVLGMLEAMPDGSRLYTGNSMSVRDVDTFFLTTDKNIRVHANRGANGIDGMVSSGMGAAAAGETVTLLLGDLSFFHDMNGLLAAKHYTLNITILLINNNGGGIFSFLPHLDKEKHFEALFGTPPDIDFQYTASMYGGTYRNPANLEELMEAFTKSYQHEGLSIIEVNSDRTMNAEWHRKKWRAIEEELLAGSDD</sequence>
<comment type="caution">
    <text evidence="11">The sequence shown here is derived from an EMBL/GenBank/DDBJ whole genome shotgun (WGS) entry which is preliminary data.</text>
</comment>
<evidence type="ECO:0000256" key="4">
    <source>
        <dbReference type="ARBA" id="ARBA00022842"/>
    </source>
</evidence>
<evidence type="ECO:0000259" key="10">
    <source>
        <dbReference type="Pfam" id="PF16582"/>
    </source>
</evidence>
<comment type="similarity">
    <text evidence="7">Belongs to the TPP enzyme family. MenD subfamily.</text>
</comment>
<dbReference type="InterPro" id="IPR004433">
    <property type="entry name" value="MenaQ_synth_MenD"/>
</dbReference>
<dbReference type="EMBL" id="JBHRSA010000049">
    <property type="protein sequence ID" value="MFC3041426.1"/>
    <property type="molecule type" value="Genomic_DNA"/>
</dbReference>
<comment type="cofactor">
    <cofactor evidence="7">
        <name>thiamine diphosphate</name>
        <dbReference type="ChEBI" id="CHEBI:58937"/>
    </cofactor>
    <text evidence="7">Binds 1 thiamine pyrophosphate per subunit.</text>
</comment>
<dbReference type="Pfam" id="PF02775">
    <property type="entry name" value="TPP_enzyme_C"/>
    <property type="match status" value="1"/>
</dbReference>
<dbReference type="CDD" id="cd02009">
    <property type="entry name" value="TPP_SHCHC_synthase"/>
    <property type="match status" value="1"/>
</dbReference>
<comment type="subunit">
    <text evidence="7">Homodimer.</text>
</comment>
<comment type="cofactor">
    <cofactor evidence="7">
        <name>Mg(2+)</name>
        <dbReference type="ChEBI" id="CHEBI:18420"/>
    </cofactor>
    <cofactor evidence="7">
        <name>Mn(2+)</name>
        <dbReference type="ChEBI" id="CHEBI:29035"/>
    </cofactor>
</comment>
<keyword evidence="5 7" id="KW-0786">Thiamine pyrophosphate</keyword>
<keyword evidence="2 7" id="KW-0808">Transferase</keyword>
<comment type="catalytic activity">
    <reaction evidence="7">
        <text>isochorismate + 2-oxoglutarate + H(+) = 5-enolpyruvoyl-6-hydroxy-2-succinyl-cyclohex-3-ene-1-carboxylate + CO2</text>
        <dbReference type="Rhea" id="RHEA:25593"/>
        <dbReference type="ChEBI" id="CHEBI:15378"/>
        <dbReference type="ChEBI" id="CHEBI:16526"/>
        <dbReference type="ChEBI" id="CHEBI:16810"/>
        <dbReference type="ChEBI" id="CHEBI:29780"/>
        <dbReference type="ChEBI" id="CHEBI:58818"/>
        <dbReference type="EC" id="2.2.1.9"/>
    </reaction>
</comment>
<comment type="pathway">
    <text evidence="7">Quinol/quinone metabolism; menaquinone biosynthesis.</text>
</comment>
<feature type="domain" description="Menaquinone biosynthesis protein MenD middle" evidence="10">
    <location>
        <begin position="222"/>
        <end position="402"/>
    </location>
</feature>
<evidence type="ECO:0000259" key="8">
    <source>
        <dbReference type="Pfam" id="PF02775"/>
    </source>
</evidence>
<comment type="function">
    <text evidence="7">Catalyzes the thiamine diphosphate-dependent decarboxylation of 2-oxoglutarate and the subsequent addition of the resulting succinic semialdehyde-thiamine pyrophosphate anion to isochorismate to yield 2-succinyl-5-enolpyruvyl-6-hydroxy-3-cyclohexene-1-carboxylate (SEPHCHC).</text>
</comment>
<evidence type="ECO:0000256" key="5">
    <source>
        <dbReference type="ARBA" id="ARBA00023052"/>
    </source>
</evidence>
<dbReference type="PIRSF" id="PIRSF004983">
    <property type="entry name" value="MenD"/>
    <property type="match status" value="1"/>
</dbReference>
<dbReference type="NCBIfam" id="TIGR00173">
    <property type="entry name" value="menD"/>
    <property type="match status" value="1"/>
</dbReference>
<dbReference type="InterPro" id="IPR011766">
    <property type="entry name" value="TPP_enzyme_TPP-bd"/>
</dbReference>
<feature type="domain" description="Thiamine pyrophosphate enzyme N-terminal TPP-binding" evidence="9">
    <location>
        <begin position="14"/>
        <end position="122"/>
    </location>
</feature>
<dbReference type="Proteomes" id="UP001595279">
    <property type="component" value="Unassembled WGS sequence"/>
</dbReference>
<evidence type="ECO:0000256" key="6">
    <source>
        <dbReference type="ARBA" id="ARBA00023211"/>
    </source>
</evidence>
<dbReference type="PANTHER" id="PTHR42916:SF1">
    <property type="entry name" value="PROTEIN PHYLLO, CHLOROPLASTIC"/>
    <property type="match status" value="1"/>
</dbReference>
<comment type="pathway">
    <text evidence="7">Quinol/quinone metabolism; 1,4-dihydroxy-2-naphthoate biosynthesis; 1,4-dihydroxy-2-naphthoate from chorismate: step 2/7.</text>
</comment>
<reference evidence="12" key="1">
    <citation type="journal article" date="2019" name="Int. J. Syst. Evol. Microbiol.">
        <title>The Global Catalogue of Microorganisms (GCM) 10K type strain sequencing project: providing services to taxonomists for standard genome sequencing and annotation.</title>
        <authorList>
            <consortium name="The Broad Institute Genomics Platform"/>
            <consortium name="The Broad Institute Genome Sequencing Center for Infectious Disease"/>
            <person name="Wu L."/>
            <person name="Ma J."/>
        </authorList>
    </citation>
    <scope>NUCLEOTIDE SEQUENCE [LARGE SCALE GENOMIC DNA]</scope>
    <source>
        <strain evidence="12">KCTC 13128</strain>
    </source>
</reference>
<keyword evidence="1 7" id="KW-0474">Menaquinone biosynthesis</keyword>
<organism evidence="11 12">
    <name type="scientific">Virgibacillus xinjiangensis</name>
    <dbReference type="NCBI Taxonomy" id="393090"/>
    <lineage>
        <taxon>Bacteria</taxon>
        <taxon>Bacillati</taxon>
        <taxon>Bacillota</taxon>
        <taxon>Bacilli</taxon>
        <taxon>Bacillales</taxon>
        <taxon>Bacillaceae</taxon>
        <taxon>Virgibacillus</taxon>
    </lineage>
</organism>
<dbReference type="InterPro" id="IPR032264">
    <property type="entry name" value="MenD_middle"/>
</dbReference>
<dbReference type="Gene3D" id="3.40.50.970">
    <property type="match status" value="2"/>
</dbReference>
<proteinExistence type="inferred from homology"/>
<dbReference type="SUPFAM" id="SSF52518">
    <property type="entry name" value="Thiamin diphosphate-binding fold (THDP-binding)"/>
    <property type="match status" value="2"/>
</dbReference>
<dbReference type="EC" id="2.2.1.9" evidence="7"/>
<evidence type="ECO:0000256" key="7">
    <source>
        <dbReference type="HAMAP-Rule" id="MF_01659"/>
    </source>
</evidence>
<dbReference type="InterPro" id="IPR029061">
    <property type="entry name" value="THDP-binding"/>
</dbReference>
<evidence type="ECO:0000256" key="3">
    <source>
        <dbReference type="ARBA" id="ARBA00022723"/>
    </source>
</evidence>
<dbReference type="Pfam" id="PF16582">
    <property type="entry name" value="TPP_enzyme_M_2"/>
    <property type="match status" value="1"/>
</dbReference>
<keyword evidence="6 7" id="KW-0464">Manganese</keyword>
<evidence type="ECO:0000259" key="9">
    <source>
        <dbReference type="Pfam" id="PF02776"/>
    </source>
</evidence>
<evidence type="ECO:0000313" key="11">
    <source>
        <dbReference type="EMBL" id="MFC3041426.1"/>
    </source>
</evidence>
<accession>A0ABV7CY41</accession>
<dbReference type="Gene3D" id="3.40.50.1220">
    <property type="entry name" value="TPP-binding domain"/>
    <property type="match status" value="1"/>
</dbReference>
<dbReference type="CDD" id="cd07037">
    <property type="entry name" value="TPP_PYR_MenD"/>
    <property type="match status" value="1"/>
</dbReference>
<keyword evidence="12" id="KW-1185">Reference proteome</keyword>
<evidence type="ECO:0000313" key="12">
    <source>
        <dbReference type="Proteomes" id="UP001595279"/>
    </source>
</evidence>
<dbReference type="SUPFAM" id="SSF52467">
    <property type="entry name" value="DHS-like NAD/FAD-binding domain"/>
    <property type="match status" value="1"/>
</dbReference>
<dbReference type="GO" id="GO:0070204">
    <property type="term" value="F:2-succinyl-5-enolpyruvyl-6-hydroxy-3-cyclohexene-1-carboxylic-acid synthase activity"/>
    <property type="evidence" value="ECO:0007669"/>
    <property type="project" value="UniProtKB-EC"/>
</dbReference>
<evidence type="ECO:0000256" key="1">
    <source>
        <dbReference type="ARBA" id="ARBA00022428"/>
    </source>
</evidence>
<evidence type="ECO:0000256" key="2">
    <source>
        <dbReference type="ARBA" id="ARBA00022679"/>
    </source>
</evidence>
<feature type="domain" description="Thiamine pyrophosphate enzyme TPP-binding" evidence="8">
    <location>
        <begin position="437"/>
        <end position="552"/>
    </location>
</feature>